<evidence type="ECO:0000313" key="1">
    <source>
        <dbReference type="EMBL" id="CAD8135848.1"/>
    </source>
</evidence>
<reference evidence="1" key="1">
    <citation type="submission" date="2021-01" db="EMBL/GenBank/DDBJ databases">
        <authorList>
            <consortium name="Genoscope - CEA"/>
            <person name="William W."/>
        </authorList>
    </citation>
    <scope>NUCLEOTIDE SEQUENCE</scope>
</reference>
<protein>
    <submittedName>
        <fullName evidence="1">Uncharacterized protein</fullName>
    </submittedName>
</protein>
<dbReference type="EMBL" id="CAJJDO010000004">
    <property type="protein sequence ID" value="CAD8135848.1"/>
    <property type="molecule type" value="Genomic_DNA"/>
</dbReference>
<name>A0A8S1S6Z5_9CILI</name>
<proteinExistence type="predicted"/>
<accession>A0A8S1S6Z5</accession>
<gene>
    <name evidence="1" type="ORF">PPENT_87.1.T0040452</name>
</gene>
<organism evidence="1 2">
    <name type="scientific">Paramecium pentaurelia</name>
    <dbReference type="NCBI Taxonomy" id="43138"/>
    <lineage>
        <taxon>Eukaryota</taxon>
        <taxon>Sar</taxon>
        <taxon>Alveolata</taxon>
        <taxon>Ciliophora</taxon>
        <taxon>Intramacronucleata</taxon>
        <taxon>Oligohymenophorea</taxon>
        <taxon>Peniculida</taxon>
        <taxon>Parameciidae</taxon>
        <taxon>Paramecium</taxon>
    </lineage>
</organism>
<keyword evidence="2" id="KW-1185">Reference proteome</keyword>
<dbReference type="AlphaFoldDB" id="A0A8S1S6Z5"/>
<sequence length="40" mass="4802">MKILLYEGVVTRKLYFGQRRMSCDVHKQLHIINRVLQDQA</sequence>
<evidence type="ECO:0000313" key="2">
    <source>
        <dbReference type="Proteomes" id="UP000689195"/>
    </source>
</evidence>
<comment type="caution">
    <text evidence="1">The sequence shown here is derived from an EMBL/GenBank/DDBJ whole genome shotgun (WGS) entry which is preliminary data.</text>
</comment>
<dbReference type="Proteomes" id="UP000689195">
    <property type="component" value="Unassembled WGS sequence"/>
</dbReference>